<comment type="caution">
    <text evidence="1">The sequence shown here is derived from an EMBL/GenBank/DDBJ whole genome shotgun (WGS) entry which is preliminary data.</text>
</comment>
<evidence type="ECO:0000313" key="1">
    <source>
        <dbReference type="EMBL" id="KAJ3810249.1"/>
    </source>
</evidence>
<dbReference type="EMBL" id="MU795112">
    <property type="protein sequence ID" value="KAJ3810249.1"/>
    <property type="molecule type" value="Genomic_DNA"/>
</dbReference>
<reference evidence="1" key="1">
    <citation type="submission" date="2022-09" db="EMBL/GenBank/DDBJ databases">
        <title>A Global Phylogenomic Analysis of the Shiitake Genus Lentinula.</title>
        <authorList>
            <consortium name="DOE Joint Genome Institute"/>
            <person name="Sierra-Patev S."/>
            <person name="Min B."/>
            <person name="Naranjo-Ortiz M."/>
            <person name="Looney B."/>
            <person name="Konkel Z."/>
            <person name="Slot J.C."/>
            <person name="Sakamoto Y."/>
            <person name="Steenwyk J.L."/>
            <person name="Rokas A."/>
            <person name="Carro J."/>
            <person name="Camarero S."/>
            <person name="Ferreira P."/>
            <person name="Molpeceres G."/>
            <person name="Ruiz-Duenas F.J."/>
            <person name="Serrano A."/>
            <person name="Henrissat B."/>
            <person name="Drula E."/>
            <person name="Hughes K.W."/>
            <person name="Mata J.L."/>
            <person name="Ishikawa N.K."/>
            <person name="Vargas-Isla R."/>
            <person name="Ushijima S."/>
            <person name="Smith C.A."/>
            <person name="Ahrendt S."/>
            <person name="Andreopoulos W."/>
            <person name="He G."/>
            <person name="Labutti K."/>
            <person name="Lipzen A."/>
            <person name="Ng V."/>
            <person name="Riley R."/>
            <person name="Sandor L."/>
            <person name="Barry K."/>
            <person name="Martinez A.T."/>
            <person name="Xiao Y."/>
            <person name="Gibbons J.G."/>
            <person name="Terashima K."/>
            <person name="Grigoriev I.V."/>
            <person name="Hibbett D.S."/>
        </authorList>
    </citation>
    <scope>NUCLEOTIDE SEQUENCE</scope>
    <source>
        <strain evidence="1">TMI1499</strain>
    </source>
</reference>
<dbReference type="Proteomes" id="UP001163835">
    <property type="component" value="Unassembled WGS sequence"/>
</dbReference>
<gene>
    <name evidence="1" type="ORF">F5876DRAFT_65797</name>
</gene>
<evidence type="ECO:0000313" key="2">
    <source>
        <dbReference type="Proteomes" id="UP001163835"/>
    </source>
</evidence>
<sequence>MSSSSGPPTCIITENPDIAGIGVRLSIYLPAILVTLNSGFVTGKVFVDFLTGKFSEYVPPAPLKSSLDDHRHNSASGSNIELDDLEVADHSQRPSSPVRSTRASVSSIPSWDSNNSDRRKLRGYLAYISDHPHYFESAKSLERSLFLIGSAIIVGAFLDARGVTSNIGLPPYHALLVLNLSLLNNLAGSSFLFFRIGAIFATIELDDKDEENEGFMSKTIWWSVRFFDVFGLSLFQTAVIIAFGIWFWVSTTFYHSFSGYSMTNSTLLSSPTYNSTLAASSEGPSDPSQCVSETFYWAFIGIPVESTLSLQIISFIFYIGTVLVPFLGPLVTIIPTVILFRSVPLFLGLVSSSIIYLFGIIIPRLTTRLIYTLLPKIFRLPTILPYPRSTQPLFPTRLSPSAISTKLIFLAVMITNQCTVVFLIISTENTIFINSASHKGTVVINGAQWTYGQTLALMSALIGVFMYVAEVLGHWREAWIERRKRMKEMNDRFVTGGRLLPQEQYGRRMSSSVPSACIITENPDIAGIGVRLSIYIPAILVTLNSGFVTGQVFVDIFTGKLSEYIPPAPPKPSLGDANSVSGSDIELADLEAASYADRPSSPARTINSSIPSWTSDNSVLRTFRGYLSYISDHPHYFESAKSLERSLFLIGSAIIVGAFLDARGVTSTIGLPPYHALLVLNLSLLNNLAGSSFLPFRMGAIFATIEVDDEDDEHAKGIMSKTIWWTIKFLDVFGLGLLQTGVIIAFGIWFWVSTMFYHSFSGYSMTVDALLSSSLYNSTLAASSSGSSNPSQCVSKTLYWAFIGSPIESTLSLQVISFIFYVGTASVPFLGIFVTVVPTVILFRTVPIFLGLSFSSVIYFFGIILPRITPRLIYILLPKLFHLPITLPYPHPTRPLFPTRLSPSAISTKLMFLAMMITNQCTVVFLIISTEKTISINSASQKGLVVINGAQWTYGQTLALMSAVIGVLMYAAEVVGHWREAWIERRKRMKKNEDEFISGDARYSIGDLTPGVGIDGPPKVDVYEPSVQCD</sequence>
<name>A0ACC1TZR2_9AGAR</name>
<accession>A0ACC1TZR2</accession>
<proteinExistence type="predicted"/>
<organism evidence="1 2">
    <name type="scientific">Lentinula aff. lateritia</name>
    <dbReference type="NCBI Taxonomy" id="2804960"/>
    <lineage>
        <taxon>Eukaryota</taxon>
        <taxon>Fungi</taxon>
        <taxon>Dikarya</taxon>
        <taxon>Basidiomycota</taxon>
        <taxon>Agaricomycotina</taxon>
        <taxon>Agaricomycetes</taxon>
        <taxon>Agaricomycetidae</taxon>
        <taxon>Agaricales</taxon>
        <taxon>Marasmiineae</taxon>
        <taxon>Omphalotaceae</taxon>
        <taxon>Lentinula</taxon>
    </lineage>
</organism>
<protein>
    <submittedName>
        <fullName evidence="1">Uncharacterized protein</fullName>
    </submittedName>
</protein>
<keyword evidence="2" id="KW-1185">Reference proteome</keyword>